<proteinExistence type="predicted"/>
<evidence type="ECO:0000313" key="2">
    <source>
        <dbReference type="EMBL" id="EQM62411.1"/>
    </source>
</evidence>
<evidence type="ECO:0008006" key="4">
    <source>
        <dbReference type="Google" id="ProtNLM"/>
    </source>
</evidence>
<feature type="transmembrane region" description="Helical" evidence="1">
    <location>
        <begin position="137"/>
        <end position="167"/>
    </location>
</feature>
<accession>A0ABN0MYL4</accession>
<gene>
    <name evidence="2" type="ORF">H359_0907</name>
</gene>
<protein>
    <recommendedName>
        <fullName evidence="4">Na+/H+ antiporter, NhaD family protein</fullName>
    </recommendedName>
</protein>
<feature type="transmembrane region" description="Helical" evidence="1">
    <location>
        <begin position="310"/>
        <end position="327"/>
    </location>
</feature>
<feature type="transmembrane region" description="Helical" evidence="1">
    <location>
        <begin position="417"/>
        <end position="441"/>
    </location>
</feature>
<organism evidence="2 3">
    <name type="scientific">Chlamydia ibidis 10-1398/6</name>
    <dbReference type="NCBI Taxonomy" id="1046581"/>
    <lineage>
        <taxon>Bacteria</taxon>
        <taxon>Pseudomonadati</taxon>
        <taxon>Chlamydiota</taxon>
        <taxon>Chlamydiia</taxon>
        <taxon>Chlamydiales</taxon>
        <taxon>Chlamydiaceae</taxon>
        <taxon>Chlamydia/Chlamydophila group</taxon>
        <taxon>Chlamydia</taxon>
    </lineage>
</organism>
<dbReference type="Proteomes" id="UP000016064">
    <property type="component" value="Unassembled WGS sequence"/>
</dbReference>
<dbReference type="RefSeq" id="WP_020370516.1">
    <property type="nucleotide sequence ID" value="NZ_APJW01000003.1"/>
</dbReference>
<evidence type="ECO:0000256" key="1">
    <source>
        <dbReference type="SAM" id="Phobius"/>
    </source>
</evidence>
<keyword evidence="1" id="KW-0812">Transmembrane</keyword>
<feature type="transmembrane region" description="Helical" evidence="1">
    <location>
        <begin position="347"/>
        <end position="370"/>
    </location>
</feature>
<reference evidence="2 3" key="1">
    <citation type="submission" date="2013-07" db="EMBL/GenBank/DDBJ databases">
        <title>Isolation of a new Chlamydia species from the feral Sacred Ibis (Threskiornis aethiopicus): Chlamydia ibidis.</title>
        <authorList>
            <person name="Vorimore F."/>
            <person name="Hsia R.-C."/>
            <person name="Huot-Creasy H."/>
            <person name="Bastian S."/>
            <person name="Deruyter L."/>
            <person name="Passet A."/>
            <person name="Sachse K."/>
            <person name="Bavoil P."/>
            <person name="Myers G."/>
            <person name="Laroucau K."/>
        </authorList>
    </citation>
    <scope>NUCLEOTIDE SEQUENCE [LARGE SCALE GENOMIC DNA]</scope>
    <source>
        <strain evidence="2 3">10-1398/6</strain>
    </source>
</reference>
<keyword evidence="1" id="KW-0472">Membrane</keyword>
<dbReference type="EMBL" id="APJW01000003">
    <property type="protein sequence ID" value="EQM62411.1"/>
    <property type="molecule type" value="Genomic_DNA"/>
</dbReference>
<dbReference type="InterPro" id="IPR009978">
    <property type="entry name" value="Na_H_antiport_3"/>
</dbReference>
<evidence type="ECO:0000313" key="3">
    <source>
        <dbReference type="Proteomes" id="UP000016064"/>
    </source>
</evidence>
<feature type="transmembrane region" description="Helical" evidence="1">
    <location>
        <begin position="219"/>
        <end position="242"/>
    </location>
</feature>
<feature type="transmembrane region" description="Helical" evidence="1">
    <location>
        <begin position="67"/>
        <end position="86"/>
    </location>
</feature>
<feature type="transmembrane region" description="Helical" evidence="1">
    <location>
        <begin position="179"/>
        <end position="199"/>
    </location>
</feature>
<feature type="transmembrane region" description="Helical" evidence="1">
    <location>
        <begin position="286"/>
        <end position="303"/>
    </location>
</feature>
<keyword evidence="3" id="KW-1185">Reference proteome</keyword>
<dbReference type="Pfam" id="PF07399">
    <property type="entry name" value="Na_H_antiport_3"/>
    <property type="match status" value="1"/>
</dbReference>
<sequence>MILPKYSPLLRTGAAILFFFSVVHTFLTPWLYKLYQGYRHKKTIFPERWKRYLWLSEVYRLISRVELVFILWSVPLFFWFLYLEGYKVTISYFDSRNYVFSLFIVIMLILLESKPVICLSERVFSTIAKIGKQSPRFWWWTIMLVAPCSSVLLKETGAMIMAATLLVRHFYKFQPSSKFGYATMALLFCNISIGGLTSALSSRALFIILPTVKWGNHFIWSYFSWKAMLSVLLSTTIYYIIFRKEFNKFPKVVTTSTVPGDRVPKWIICVHIVLLGSVILARSTPLLMIAALVFYLGFQKFTIFHQTPINFSKVCFVGLFYAGLMIFGELQEWWVLELMHRMSDFGYMITAYTLSIFLDNALVNYILYNLPMATDCYLYLVIAGCMSAGGLTIIANMPNVVGYLILKPSFQSSSFSLGWLFLFALIPSLISLITFWCLRAIPEFDFCFFR</sequence>
<feature type="transmembrane region" description="Helical" evidence="1">
    <location>
        <begin position="98"/>
        <end position="117"/>
    </location>
</feature>
<name>A0ABN0MYL4_9CHLA</name>
<feature type="transmembrane region" description="Helical" evidence="1">
    <location>
        <begin position="12"/>
        <end position="32"/>
    </location>
</feature>
<feature type="transmembrane region" description="Helical" evidence="1">
    <location>
        <begin position="377"/>
        <end position="397"/>
    </location>
</feature>
<comment type="caution">
    <text evidence="2">The sequence shown here is derived from an EMBL/GenBank/DDBJ whole genome shotgun (WGS) entry which is preliminary data.</text>
</comment>
<keyword evidence="1" id="KW-1133">Transmembrane helix</keyword>